<dbReference type="RefSeq" id="WP_253863685.1">
    <property type="nucleotide sequence ID" value="NZ_BAAALN010000005.1"/>
</dbReference>
<evidence type="ECO:0000313" key="1">
    <source>
        <dbReference type="EMBL" id="GAA1233086.1"/>
    </source>
</evidence>
<evidence type="ECO:0000313" key="2">
    <source>
        <dbReference type="Proteomes" id="UP001500653"/>
    </source>
</evidence>
<comment type="caution">
    <text evidence="1">The sequence shown here is derived from an EMBL/GenBank/DDBJ whole genome shotgun (WGS) entry which is preliminary data.</text>
</comment>
<name>A0ABN1W2Z9_9PSEU</name>
<accession>A0ABN1W2Z9</accession>
<keyword evidence="2" id="KW-1185">Reference proteome</keyword>
<gene>
    <name evidence="1" type="ORF">GCM10009676_15470</name>
</gene>
<protein>
    <submittedName>
        <fullName evidence="1">Uncharacterized protein</fullName>
    </submittedName>
</protein>
<dbReference type="Proteomes" id="UP001500653">
    <property type="component" value="Unassembled WGS sequence"/>
</dbReference>
<sequence length="77" mass="8295">MIEQDRRLLARAAQLNADFGRAVSDLMAHQHDGQLPADALRAIGRSLGELAAAFLARESELDGHPAPARVVIDAHTE</sequence>
<reference evidence="1 2" key="1">
    <citation type="journal article" date="2019" name="Int. J. Syst. Evol. Microbiol.">
        <title>The Global Catalogue of Microorganisms (GCM) 10K type strain sequencing project: providing services to taxonomists for standard genome sequencing and annotation.</title>
        <authorList>
            <consortium name="The Broad Institute Genomics Platform"/>
            <consortium name="The Broad Institute Genome Sequencing Center for Infectious Disease"/>
            <person name="Wu L."/>
            <person name="Ma J."/>
        </authorList>
    </citation>
    <scope>NUCLEOTIDE SEQUENCE [LARGE SCALE GENOMIC DNA]</scope>
    <source>
        <strain evidence="1 2">JCM 13023</strain>
    </source>
</reference>
<organism evidence="1 2">
    <name type="scientific">Prauserella halophila</name>
    <dbReference type="NCBI Taxonomy" id="185641"/>
    <lineage>
        <taxon>Bacteria</taxon>
        <taxon>Bacillati</taxon>
        <taxon>Actinomycetota</taxon>
        <taxon>Actinomycetes</taxon>
        <taxon>Pseudonocardiales</taxon>
        <taxon>Pseudonocardiaceae</taxon>
        <taxon>Prauserella</taxon>
    </lineage>
</organism>
<dbReference type="EMBL" id="BAAALN010000005">
    <property type="protein sequence ID" value="GAA1233086.1"/>
    <property type="molecule type" value="Genomic_DNA"/>
</dbReference>
<proteinExistence type="predicted"/>